<dbReference type="InterPro" id="IPR051035">
    <property type="entry name" value="Mito_inheritance_9"/>
</dbReference>
<name>A0A8H6RJ86_9PEZI</name>
<accession>A0A8H6RJ86</accession>
<comment type="caution">
    <text evidence="2">The sequence shown here is derived from an EMBL/GenBank/DDBJ whole genome shotgun (WGS) entry which is preliminary data.</text>
</comment>
<dbReference type="PANTHER" id="PTHR36091">
    <property type="entry name" value="ALTERED INHERITANCE OF MITOCHONDRIA PROTEIN 9, MITOCHONDRIAL"/>
    <property type="match status" value="1"/>
</dbReference>
<proteinExistence type="predicted"/>
<dbReference type="SUPFAM" id="SSF56112">
    <property type="entry name" value="Protein kinase-like (PK-like)"/>
    <property type="match status" value="1"/>
</dbReference>
<evidence type="ECO:0000313" key="2">
    <source>
        <dbReference type="EMBL" id="KAF7191602.1"/>
    </source>
</evidence>
<dbReference type="OrthoDB" id="2831558at2759"/>
<dbReference type="Proteomes" id="UP000660729">
    <property type="component" value="Unassembled WGS sequence"/>
</dbReference>
<dbReference type="GO" id="GO:0005739">
    <property type="term" value="C:mitochondrion"/>
    <property type="evidence" value="ECO:0007669"/>
    <property type="project" value="TreeGrafter"/>
</dbReference>
<gene>
    <name evidence="2" type="ORF">HII31_07104</name>
</gene>
<sequence length="587" mass="66195">MLGATRHLRACLKHQVKVLLRTSTRAIAMSPTQPQAMSAGHRDSTIGDNVSSSRPQPKSPSTMDEKSAYYGWTRGRFVQNEAEEMAARMIQYDLAELGKVAAAAVHSKSCIRTETLTEGMHNKAVLLTMEDGKQVVAKLPYPVAGQQHFTTASEVATMEFMRTNLDIPIPKVYAWCSRAESTPVRAEYIIMAVARGVPLKSVWKDLQPRQRAAVVRSIAEVQLKMSSTTLGGYGSIYFARDLDDDHRLPLGHTQGDSMSNDNFALGPVTARTWNDEGRQYIEFDRGPWTTLHQYLTAVGRREMICVQQVPKLPPTQVTICGPGSYVPSREKKIRAIYYYLQILQHLIPSDLDLQKASVWHSDLHLENIYVDPADPTALTDIIDWQSTEVAPLFLQARQPFILDHDGPEAEGLERPTLPANFEELSEAEQNVASQLLVQQSLCVAYRLWTRENNNSVWKCFEFRETPAFDLLLLARNLLVDGEATYTARVFDYLREHSEAIQQDGLALSEELVSEVEADAERAGYGMHLMNEVKAATGDLFPVHGCVRTENYDATKQILRHYKEQIIEELAETDAERAVWEDLWPWDD</sequence>
<organism evidence="2 3">
    <name type="scientific">Pseudocercospora fuligena</name>
    <dbReference type="NCBI Taxonomy" id="685502"/>
    <lineage>
        <taxon>Eukaryota</taxon>
        <taxon>Fungi</taxon>
        <taxon>Dikarya</taxon>
        <taxon>Ascomycota</taxon>
        <taxon>Pezizomycotina</taxon>
        <taxon>Dothideomycetes</taxon>
        <taxon>Dothideomycetidae</taxon>
        <taxon>Mycosphaerellales</taxon>
        <taxon>Mycosphaerellaceae</taxon>
        <taxon>Pseudocercospora</taxon>
    </lineage>
</organism>
<dbReference type="EMBL" id="JABCIY010000157">
    <property type="protein sequence ID" value="KAF7191602.1"/>
    <property type="molecule type" value="Genomic_DNA"/>
</dbReference>
<reference evidence="2" key="1">
    <citation type="submission" date="2020-04" db="EMBL/GenBank/DDBJ databases">
        <title>Draft genome resource of the tomato pathogen Pseudocercospora fuligena.</title>
        <authorList>
            <person name="Zaccaron A."/>
        </authorList>
    </citation>
    <scope>NUCLEOTIDE SEQUENCE</scope>
    <source>
        <strain evidence="2">PF001</strain>
    </source>
</reference>
<protein>
    <submittedName>
        <fullName evidence="2">Altered inheritance of mitochondria protein 9, mitochondrial</fullName>
    </submittedName>
</protein>
<keyword evidence="3" id="KW-1185">Reference proteome</keyword>
<feature type="compositionally biased region" description="Polar residues" evidence="1">
    <location>
        <begin position="46"/>
        <end position="62"/>
    </location>
</feature>
<dbReference type="InterPro" id="IPR011009">
    <property type="entry name" value="Kinase-like_dom_sf"/>
</dbReference>
<feature type="region of interest" description="Disordered" evidence="1">
    <location>
        <begin position="29"/>
        <end position="66"/>
    </location>
</feature>
<dbReference type="PANTHER" id="PTHR36091:SF2">
    <property type="entry name" value="AMINOGLYCOSIDE PHOSPHOTRANSFERASE DOMAIN-CONTAINING PROTEIN"/>
    <property type="match status" value="1"/>
</dbReference>
<evidence type="ECO:0000313" key="3">
    <source>
        <dbReference type="Proteomes" id="UP000660729"/>
    </source>
</evidence>
<evidence type="ECO:0000256" key="1">
    <source>
        <dbReference type="SAM" id="MobiDB-lite"/>
    </source>
</evidence>
<dbReference type="AlphaFoldDB" id="A0A8H6RJ86"/>